<feature type="domain" description="Transcriptional coactivator p15 (PC4) C-terminal" evidence="8">
    <location>
        <begin position="43"/>
        <end position="94"/>
    </location>
</feature>
<dbReference type="OrthoDB" id="2505440at2759"/>
<keyword evidence="4" id="KW-0238">DNA-binding</keyword>
<dbReference type="VEuPathDB" id="VectorBase:AFUN009323"/>
<dbReference type="PANTHER" id="PTHR13215">
    <property type="entry name" value="RNA POLYMERASE II TRANSCRIPTIONAL COACTIVATOR"/>
    <property type="match status" value="1"/>
</dbReference>
<evidence type="ECO:0000256" key="1">
    <source>
        <dbReference type="ARBA" id="ARBA00004123"/>
    </source>
</evidence>
<comment type="similarity">
    <text evidence="2">Belongs to the transcriptional coactivator PC4 family.</text>
</comment>
<dbReference type="SUPFAM" id="SSF54447">
    <property type="entry name" value="ssDNA-binding transcriptional regulator domain"/>
    <property type="match status" value="1"/>
</dbReference>
<dbReference type="EnsemblMetazoa" id="AFUN009323-RA">
    <property type="protein sequence ID" value="AFUN009323-PA"/>
    <property type="gene ID" value="AFUN009323"/>
</dbReference>
<evidence type="ECO:0000256" key="6">
    <source>
        <dbReference type="ARBA" id="ARBA00023242"/>
    </source>
</evidence>
<feature type="region of interest" description="Disordered" evidence="7">
    <location>
        <begin position="1"/>
        <end position="44"/>
    </location>
</feature>
<evidence type="ECO:0000256" key="2">
    <source>
        <dbReference type="ARBA" id="ARBA00009001"/>
    </source>
</evidence>
<evidence type="ECO:0000259" key="8">
    <source>
        <dbReference type="Pfam" id="PF02229"/>
    </source>
</evidence>
<dbReference type="Pfam" id="PF02229">
    <property type="entry name" value="PC4"/>
    <property type="match status" value="1"/>
</dbReference>
<dbReference type="GeneID" id="125768430"/>
<dbReference type="GO" id="GO:0005634">
    <property type="term" value="C:nucleus"/>
    <property type="evidence" value="ECO:0007669"/>
    <property type="project" value="UniProtKB-SubCell"/>
</dbReference>
<organism evidence="9">
    <name type="scientific">Anopheles funestus</name>
    <name type="common">African malaria mosquito</name>
    <dbReference type="NCBI Taxonomy" id="62324"/>
    <lineage>
        <taxon>Eukaryota</taxon>
        <taxon>Metazoa</taxon>
        <taxon>Ecdysozoa</taxon>
        <taxon>Arthropoda</taxon>
        <taxon>Hexapoda</taxon>
        <taxon>Insecta</taxon>
        <taxon>Pterygota</taxon>
        <taxon>Neoptera</taxon>
        <taxon>Endopterygota</taxon>
        <taxon>Diptera</taxon>
        <taxon>Nematocera</taxon>
        <taxon>Culicoidea</taxon>
        <taxon>Culicidae</taxon>
        <taxon>Anophelinae</taxon>
        <taxon>Anopheles</taxon>
    </lineage>
</organism>
<dbReference type="InterPro" id="IPR045125">
    <property type="entry name" value="Sub1/Tcp4-like"/>
</dbReference>
<evidence type="ECO:0000313" key="9">
    <source>
        <dbReference type="EnsemblMetazoa" id="AFUN009323-PA"/>
    </source>
</evidence>
<dbReference type="RefSeq" id="XP_049292015.1">
    <property type="nucleotide sequence ID" value="XM_049436058.1"/>
</dbReference>
<keyword evidence="6" id="KW-0539">Nucleus</keyword>
<dbReference type="Gene3D" id="2.30.31.10">
    <property type="entry name" value="Transcriptional Coactivator Pc4, Chain A"/>
    <property type="match status" value="1"/>
</dbReference>
<proteinExistence type="inferred from homology"/>
<dbReference type="KEGG" id="afun:125768430"/>
<evidence type="ECO:0000256" key="7">
    <source>
        <dbReference type="SAM" id="MobiDB-lite"/>
    </source>
</evidence>
<accession>A0A182RSS2</accession>
<protein>
    <recommendedName>
        <fullName evidence="8">Transcriptional coactivator p15 (PC4) C-terminal domain-containing protein</fullName>
    </recommendedName>
</protein>
<reference evidence="9" key="1">
    <citation type="submission" date="2020-05" db="UniProtKB">
        <authorList>
            <consortium name="EnsemblMetazoa"/>
        </authorList>
    </citation>
    <scope>IDENTIFICATION</scope>
    <source>
        <strain evidence="9">FUMOZ</strain>
    </source>
</reference>
<dbReference type="GO" id="GO:0003713">
    <property type="term" value="F:transcription coactivator activity"/>
    <property type="evidence" value="ECO:0007669"/>
    <property type="project" value="InterPro"/>
</dbReference>
<evidence type="ECO:0000256" key="4">
    <source>
        <dbReference type="ARBA" id="ARBA00023125"/>
    </source>
</evidence>
<sequence length="105" mass="11923">MPKNKKKESSTDSDTSFEDRTPAKQPKKADKSSDDAGQVPNSFSLDKNRKLTVTEFKGKVYVGVREYYEKDGKEMPSKKGISLTVPQWKQLLEHADAVNELIKKF</sequence>
<evidence type="ECO:0000256" key="5">
    <source>
        <dbReference type="ARBA" id="ARBA00023163"/>
    </source>
</evidence>
<keyword evidence="5" id="KW-0804">Transcription</keyword>
<dbReference type="GO" id="GO:0060261">
    <property type="term" value="P:positive regulation of transcription initiation by RNA polymerase II"/>
    <property type="evidence" value="ECO:0007669"/>
    <property type="project" value="InterPro"/>
</dbReference>
<keyword evidence="3" id="KW-0805">Transcription regulation</keyword>
<dbReference type="InterPro" id="IPR003173">
    <property type="entry name" value="PC4_C"/>
</dbReference>
<dbReference type="AlphaFoldDB" id="A0A182RSS2"/>
<feature type="compositionally biased region" description="Basic and acidic residues" evidence="7">
    <location>
        <begin position="17"/>
        <end position="34"/>
    </location>
</feature>
<dbReference type="STRING" id="62324.A0A182RSS2"/>
<dbReference type="VEuPathDB" id="VectorBase:AFUN2_011334"/>
<comment type="subcellular location">
    <subcellularLocation>
        <location evidence="1">Nucleus</location>
    </subcellularLocation>
</comment>
<dbReference type="GO" id="GO:0003677">
    <property type="term" value="F:DNA binding"/>
    <property type="evidence" value="ECO:0007669"/>
    <property type="project" value="UniProtKB-KW"/>
</dbReference>
<dbReference type="CTD" id="34120"/>
<evidence type="ECO:0000256" key="3">
    <source>
        <dbReference type="ARBA" id="ARBA00023015"/>
    </source>
</evidence>
<dbReference type="InterPro" id="IPR009044">
    <property type="entry name" value="ssDNA-bd_transcriptional_reg"/>
</dbReference>
<name>A0A182RSS2_ANOFN</name>